<dbReference type="GO" id="GO:0016787">
    <property type="term" value="F:hydrolase activity"/>
    <property type="evidence" value="ECO:0007669"/>
    <property type="project" value="UniProtKB-KW"/>
</dbReference>
<keyword evidence="2" id="KW-1185">Reference proteome</keyword>
<dbReference type="RefSeq" id="WP_220660409.1">
    <property type="nucleotide sequence ID" value="NZ_CP069370.1"/>
</dbReference>
<dbReference type="AlphaFoldDB" id="A0A8G1EBI9"/>
<proteinExistence type="predicted"/>
<dbReference type="PANTHER" id="PTHR10285">
    <property type="entry name" value="URIDINE KINASE"/>
    <property type="match status" value="1"/>
</dbReference>
<dbReference type="Pfam" id="PF13238">
    <property type="entry name" value="AAA_18"/>
    <property type="match status" value="1"/>
</dbReference>
<name>A0A8G1EBI9_9RHOB</name>
<keyword evidence="1" id="KW-0378">Hydrolase</keyword>
<evidence type="ECO:0000313" key="2">
    <source>
        <dbReference type="Proteomes" id="UP000826300"/>
    </source>
</evidence>
<accession>A0A8G1EBI9</accession>
<dbReference type="KEGG" id="nsm:JO391_10275"/>
<reference evidence="1" key="1">
    <citation type="submission" date="2021-02" db="EMBL/GenBank/DDBJ databases">
        <title>Rhodobacter shimadae sp. nov., an aerobic anoxygenic phototrophic bacterium isolated from a hot spring.</title>
        <authorList>
            <person name="Muramatsu S."/>
            <person name="Haruta S."/>
            <person name="Hirose S."/>
            <person name="Hanada S."/>
        </authorList>
    </citation>
    <scope>NUCLEOTIDE SEQUENCE</scope>
    <source>
        <strain evidence="1">N10</strain>
    </source>
</reference>
<gene>
    <name evidence="1" type="ORF">JO391_10275</name>
</gene>
<dbReference type="EMBL" id="CP069370">
    <property type="protein sequence ID" value="QYZ68186.1"/>
    <property type="molecule type" value="Genomic_DNA"/>
</dbReference>
<dbReference type="NCBIfam" id="NF006746">
    <property type="entry name" value="PRK09270.1-5"/>
    <property type="match status" value="1"/>
</dbReference>
<dbReference type="Proteomes" id="UP000826300">
    <property type="component" value="Chromosome"/>
</dbReference>
<evidence type="ECO:0000313" key="1">
    <source>
        <dbReference type="EMBL" id="QYZ68186.1"/>
    </source>
</evidence>
<dbReference type="InterPro" id="IPR027417">
    <property type="entry name" value="P-loop_NTPase"/>
</dbReference>
<dbReference type="Gene3D" id="3.40.50.300">
    <property type="entry name" value="P-loop containing nucleotide triphosphate hydrolases"/>
    <property type="match status" value="1"/>
</dbReference>
<dbReference type="SUPFAM" id="SSF52540">
    <property type="entry name" value="P-loop containing nucleoside triphosphate hydrolases"/>
    <property type="match status" value="1"/>
</dbReference>
<protein>
    <submittedName>
        <fullName evidence="1">Nucleoside triphosphate hydrolase</fullName>
    </submittedName>
</protein>
<organism evidence="1 2">
    <name type="scientific">Neotabrizicola shimadae</name>
    <dbReference type="NCBI Taxonomy" id="2807096"/>
    <lineage>
        <taxon>Bacteria</taxon>
        <taxon>Pseudomonadati</taxon>
        <taxon>Pseudomonadota</taxon>
        <taxon>Alphaproteobacteria</taxon>
        <taxon>Rhodobacterales</taxon>
        <taxon>Paracoccaceae</taxon>
        <taxon>Neotabrizicola</taxon>
    </lineage>
</organism>
<sequence>MSPGDLAAMIKARAAELPGRFLVGLAGPPGAGKSTLAAAVVAELGPGARVVPMDGFHYDDIVLNARGLRHRKGAPETFDVAGFLHLLDRLRDEEEVAIPIFDRSIEISRAAADVVMPSDRILVVEGNWLLLDEGRWAEAAGRFDLTVMLEVPEAELVRRLMERWATHGKTPAAARAWIEGNDLPNIRRVIEGSRPAEAVIRWS</sequence>